<gene>
    <name evidence="11" type="ORF">CUR178_02950</name>
</gene>
<dbReference type="Pfam" id="PF00085">
    <property type="entry name" value="Thioredoxin"/>
    <property type="match status" value="1"/>
</dbReference>
<keyword evidence="8" id="KW-0812">Transmembrane</keyword>
<keyword evidence="3 9" id="KW-0732">Signal</keyword>
<dbReference type="Pfam" id="PF04777">
    <property type="entry name" value="Evr1_Alr"/>
    <property type="match status" value="1"/>
</dbReference>
<keyword evidence="12" id="KW-1185">Reference proteome</keyword>
<dbReference type="OrthoDB" id="59470at2759"/>
<evidence type="ECO:0000256" key="7">
    <source>
        <dbReference type="ARBA" id="ARBA00023180"/>
    </source>
</evidence>
<name>A0A836GIV0_LEIEN</name>
<dbReference type="Gene3D" id="1.20.120.310">
    <property type="entry name" value="ERV/ALR sulfhydryl oxidase domain"/>
    <property type="match status" value="1"/>
</dbReference>
<keyword evidence="7" id="KW-0325">Glycoprotein</keyword>
<dbReference type="EMBL" id="JAFHKP010000030">
    <property type="protein sequence ID" value="KAG5473034.1"/>
    <property type="molecule type" value="Genomic_DNA"/>
</dbReference>
<dbReference type="SUPFAM" id="SSF52833">
    <property type="entry name" value="Thioredoxin-like"/>
    <property type="match status" value="1"/>
</dbReference>
<evidence type="ECO:0000256" key="1">
    <source>
        <dbReference type="ARBA" id="ARBA00001974"/>
    </source>
</evidence>
<feature type="transmembrane region" description="Helical" evidence="8">
    <location>
        <begin position="515"/>
        <end position="534"/>
    </location>
</feature>
<dbReference type="GO" id="GO:0006457">
    <property type="term" value="P:protein folding"/>
    <property type="evidence" value="ECO:0007669"/>
    <property type="project" value="TreeGrafter"/>
</dbReference>
<dbReference type="GO" id="GO:0016971">
    <property type="term" value="F:flavin-dependent sulfhydryl oxidase activity"/>
    <property type="evidence" value="ECO:0007669"/>
    <property type="project" value="InterPro"/>
</dbReference>
<proteinExistence type="predicted"/>
<keyword evidence="8" id="KW-1133">Transmembrane helix</keyword>
<sequence>MKALCIWSLWFLCSLGVAALKSRSLYGEAFDVVDISSTSLRTLHESAHLCPWILVAYSGGCGHCRSSAPSVARIAKETLEDPGDVLNEVTVAALNCETSTEECRGLGVLGVPTFYLLLPSNIPVNEPSLAPVVANKKVIDSRDVEATPLTMTRVSIGQGAVPKMHFSRARKIWGDASANLWSGASKERCLHMRTYLRKLKESDAAEVDTREGSRATGAAKFVEDTTFHMADVANAFFETLYHEVALMGLESAARRRALFRFLRAVQQRLPGLGADVLIHSLSANRSVDGMQHNREEFAAVSVGDWQRLVLSAGIPYQGAPRDLKWRTCRGSSWRYRGFPCGMWLLYHALTVNEARLDAGVLERGAVRDGNENNAEVLFTIIEYARHFFACDGCLTNFRRFEPEKDKDPVMQLWRFHNEVNRRLAGAKDGADPLVPKKMFPTAEQCPTCIHDVVTNEEDDRFVVVEVSKYLRSRYKWNPTELHEVTVTVTGYTTKYAHIDRGEAIAVHRSPFRMNVFLIIFVVVVTAMMGMVYVLRRARSSSARRRRHILPLRGKC</sequence>
<dbReference type="GO" id="GO:0000139">
    <property type="term" value="C:Golgi membrane"/>
    <property type="evidence" value="ECO:0007669"/>
    <property type="project" value="TreeGrafter"/>
</dbReference>
<dbReference type="InterPro" id="IPR013766">
    <property type="entry name" value="Thioredoxin_domain"/>
</dbReference>
<dbReference type="InterPro" id="IPR036249">
    <property type="entry name" value="Thioredoxin-like_sf"/>
</dbReference>
<dbReference type="RefSeq" id="XP_067690793.1">
    <property type="nucleotide sequence ID" value="XM_067834690.1"/>
</dbReference>
<keyword evidence="8" id="KW-0472">Membrane</keyword>
<keyword evidence="4 8" id="KW-0274">FAD</keyword>
<dbReference type="InterPro" id="IPR036774">
    <property type="entry name" value="ERV/ALR_sulphydryl_oxid_sf"/>
</dbReference>
<evidence type="ECO:0000313" key="12">
    <source>
        <dbReference type="Proteomes" id="UP000674179"/>
    </source>
</evidence>
<dbReference type="KEGG" id="lenr:94170200"/>
<dbReference type="SUPFAM" id="SSF69000">
    <property type="entry name" value="FAD-dependent thiol oxidase"/>
    <property type="match status" value="1"/>
</dbReference>
<evidence type="ECO:0000259" key="10">
    <source>
        <dbReference type="PROSITE" id="PS51324"/>
    </source>
</evidence>
<protein>
    <recommendedName>
        <fullName evidence="8">Sulfhydryl oxidase</fullName>
        <ecNumber evidence="8">1.8.3.2</ecNumber>
    </recommendedName>
</protein>
<dbReference type="EC" id="1.8.3.2" evidence="8"/>
<evidence type="ECO:0000256" key="8">
    <source>
        <dbReference type="RuleBase" id="RU371123"/>
    </source>
</evidence>
<dbReference type="CDD" id="cd02961">
    <property type="entry name" value="PDI_a_family"/>
    <property type="match status" value="1"/>
</dbReference>
<keyword evidence="6" id="KW-1015">Disulfide bond</keyword>
<comment type="cofactor">
    <cofactor evidence="1 8">
        <name>FAD</name>
        <dbReference type="ChEBI" id="CHEBI:57692"/>
    </cofactor>
</comment>
<dbReference type="InterPro" id="IPR053995">
    <property type="entry name" value="QSOX_pErv"/>
</dbReference>
<dbReference type="GO" id="GO:0003756">
    <property type="term" value="F:protein disulfide isomerase activity"/>
    <property type="evidence" value="ECO:0007669"/>
    <property type="project" value="TreeGrafter"/>
</dbReference>
<feature type="domain" description="ERV/ALR sulfhydryl oxidase" evidence="10">
    <location>
        <begin position="331"/>
        <end position="438"/>
    </location>
</feature>
<dbReference type="PANTHER" id="PTHR22897:SF8">
    <property type="entry name" value="SULFHYDRYL OXIDASE"/>
    <property type="match status" value="1"/>
</dbReference>
<evidence type="ECO:0000313" key="11">
    <source>
        <dbReference type="EMBL" id="KAG5473034.1"/>
    </source>
</evidence>
<comment type="caution">
    <text evidence="11">The sequence shown here is derived from an EMBL/GenBank/DDBJ whole genome shotgun (WGS) entry which is preliminary data.</text>
</comment>
<dbReference type="PROSITE" id="PS51324">
    <property type="entry name" value="ERV_ALR"/>
    <property type="match status" value="1"/>
</dbReference>
<keyword evidence="5 8" id="KW-0560">Oxidoreductase</keyword>
<evidence type="ECO:0000256" key="5">
    <source>
        <dbReference type="ARBA" id="ARBA00023002"/>
    </source>
</evidence>
<dbReference type="InterPro" id="IPR039798">
    <property type="entry name" value="Sulfhydryl_oxidase"/>
</dbReference>
<evidence type="ECO:0000256" key="6">
    <source>
        <dbReference type="ARBA" id="ARBA00023157"/>
    </source>
</evidence>
<feature type="signal peptide" evidence="9">
    <location>
        <begin position="1"/>
        <end position="19"/>
    </location>
</feature>
<reference evidence="11 12" key="1">
    <citation type="submission" date="2021-02" db="EMBL/GenBank/DDBJ databases">
        <title>Leishmania (Mundinia) enrietti genome sequencing and assembly.</title>
        <authorList>
            <person name="Almutairi H."/>
            <person name="Gatherer D."/>
        </authorList>
    </citation>
    <scope>NUCLEOTIDE SEQUENCE [LARGE SCALE GENOMIC DNA]</scope>
    <source>
        <strain evidence="11">CUR178</strain>
    </source>
</reference>
<dbReference type="GeneID" id="94170200"/>
<dbReference type="AlphaFoldDB" id="A0A836GIV0"/>
<dbReference type="PANTHER" id="PTHR22897">
    <property type="entry name" value="QUIESCIN Q6-RELATED SULFHYDRYL OXIDASE"/>
    <property type="match status" value="1"/>
</dbReference>
<evidence type="ECO:0000256" key="3">
    <source>
        <dbReference type="ARBA" id="ARBA00022729"/>
    </source>
</evidence>
<accession>A0A836GIV0</accession>
<dbReference type="Gene3D" id="3.40.30.10">
    <property type="entry name" value="Glutaredoxin"/>
    <property type="match status" value="1"/>
</dbReference>
<dbReference type="Pfam" id="PF22220">
    <property type="entry name" value="QSOX_pErv"/>
    <property type="match status" value="1"/>
</dbReference>
<evidence type="ECO:0000256" key="2">
    <source>
        <dbReference type="ARBA" id="ARBA00022630"/>
    </source>
</evidence>
<dbReference type="GO" id="GO:0005615">
    <property type="term" value="C:extracellular space"/>
    <property type="evidence" value="ECO:0007669"/>
    <property type="project" value="TreeGrafter"/>
</dbReference>
<dbReference type="Proteomes" id="UP000674179">
    <property type="component" value="Chromosome 30"/>
</dbReference>
<organism evidence="11 12">
    <name type="scientific">Leishmania enriettii</name>
    <dbReference type="NCBI Taxonomy" id="5663"/>
    <lineage>
        <taxon>Eukaryota</taxon>
        <taxon>Discoba</taxon>
        <taxon>Euglenozoa</taxon>
        <taxon>Kinetoplastea</taxon>
        <taxon>Metakinetoplastina</taxon>
        <taxon>Trypanosomatida</taxon>
        <taxon>Trypanosomatidae</taxon>
        <taxon>Leishmaniinae</taxon>
        <taxon>Leishmania</taxon>
    </lineage>
</organism>
<evidence type="ECO:0000256" key="4">
    <source>
        <dbReference type="ARBA" id="ARBA00022827"/>
    </source>
</evidence>
<dbReference type="InterPro" id="IPR017905">
    <property type="entry name" value="ERV/ALR_sulphydryl_oxidase"/>
</dbReference>
<comment type="catalytic activity">
    <reaction evidence="8">
        <text>2 R'C(R)SH + O2 = R'C(R)S-S(R)CR' + H2O2</text>
        <dbReference type="Rhea" id="RHEA:17357"/>
        <dbReference type="ChEBI" id="CHEBI:15379"/>
        <dbReference type="ChEBI" id="CHEBI:16240"/>
        <dbReference type="ChEBI" id="CHEBI:16520"/>
        <dbReference type="ChEBI" id="CHEBI:17412"/>
        <dbReference type="EC" id="1.8.3.2"/>
    </reaction>
</comment>
<evidence type="ECO:0000256" key="9">
    <source>
        <dbReference type="SAM" id="SignalP"/>
    </source>
</evidence>
<keyword evidence="2 8" id="KW-0285">Flavoprotein</keyword>
<feature type="chain" id="PRO_5032548948" description="Sulfhydryl oxidase" evidence="9">
    <location>
        <begin position="20"/>
        <end position="555"/>
    </location>
</feature>